<keyword evidence="1" id="KW-1133">Transmembrane helix</keyword>
<keyword evidence="3" id="KW-1185">Reference proteome</keyword>
<organism evidence="2 3">
    <name type="scientific">Tigheibacillus halophilus</name>
    <dbReference type="NCBI Taxonomy" id="361280"/>
    <lineage>
        <taxon>Bacteria</taxon>
        <taxon>Bacillati</taxon>
        <taxon>Bacillota</taxon>
        <taxon>Bacilli</taxon>
        <taxon>Bacillales</taxon>
        <taxon>Bacillaceae</taxon>
        <taxon>Tigheibacillus</taxon>
    </lineage>
</organism>
<dbReference type="EMBL" id="JAWDIP010000003">
    <property type="protein sequence ID" value="MDY0394916.1"/>
    <property type="molecule type" value="Genomic_DNA"/>
</dbReference>
<name>A0ABU5C7Q7_9BACI</name>
<gene>
    <name evidence="2" type="ORF">RWE15_11340</name>
</gene>
<keyword evidence="1" id="KW-0472">Membrane</keyword>
<reference evidence="2 3" key="1">
    <citation type="submission" date="2023-10" db="EMBL/GenBank/DDBJ databases">
        <title>Virgibacillus halophilus 5B73C genome.</title>
        <authorList>
            <person name="Miliotis G."/>
            <person name="Sengupta P."/>
            <person name="Hameed A."/>
            <person name="Chuvochina M."/>
            <person name="Mcdonagh F."/>
            <person name="Simpson A.C."/>
            <person name="Singh N.K."/>
            <person name="Rekha P.D."/>
            <person name="Raman K."/>
            <person name="Hugenholtz P."/>
            <person name="Venkateswaran K."/>
        </authorList>
    </citation>
    <scope>NUCLEOTIDE SEQUENCE [LARGE SCALE GENOMIC DNA]</scope>
    <source>
        <strain evidence="2 3">5B73C</strain>
    </source>
</reference>
<evidence type="ECO:0000313" key="3">
    <source>
        <dbReference type="Proteomes" id="UP001281447"/>
    </source>
</evidence>
<protein>
    <submittedName>
        <fullName evidence="2">Uncharacterized protein</fullName>
    </submittedName>
</protein>
<comment type="caution">
    <text evidence="2">The sequence shown here is derived from an EMBL/GenBank/DDBJ whole genome shotgun (WGS) entry which is preliminary data.</text>
</comment>
<evidence type="ECO:0000313" key="2">
    <source>
        <dbReference type="EMBL" id="MDY0394916.1"/>
    </source>
</evidence>
<keyword evidence="1" id="KW-0812">Transmembrane</keyword>
<evidence type="ECO:0000256" key="1">
    <source>
        <dbReference type="SAM" id="Phobius"/>
    </source>
</evidence>
<sequence>MNNSITIEVVYFFDLFESFINIAPISLGEFLTFLSSVILLVITWKSVSNAKKANEITKQSQQLQSKQFKLSIKPDLIFEIPPIEYTQKR</sequence>
<dbReference type="Proteomes" id="UP001281447">
    <property type="component" value="Unassembled WGS sequence"/>
</dbReference>
<feature type="transmembrane region" description="Helical" evidence="1">
    <location>
        <begin position="20"/>
        <end position="42"/>
    </location>
</feature>
<proteinExistence type="predicted"/>
<accession>A0ABU5C7Q7</accession>